<dbReference type="EMBL" id="QGNW01001302">
    <property type="protein sequence ID" value="RVW46464.1"/>
    <property type="molecule type" value="Genomic_DNA"/>
</dbReference>
<gene>
    <name evidence="1" type="ORF">CK203_067278</name>
</gene>
<name>A0A438EFH9_VITVI</name>
<accession>A0A438EFH9</accession>
<reference evidence="1 2" key="1">
    <citation type="journal article" date="2018" name="PLoS Genet.">
        <title>Population sequencing reveals clonal diversity and ancestral inbreeding in the grapevine cultivar Chardonnay.</title>
        <authorList>
            <person name="Roach M.J."/>
            <person name="Johnson D.L."/>
            <person name="Bohlmann J."/>
            <person name="van Vuuren H.J."/>
            <person name="Jones S.J."/>
            <person name="Pretorius I.S."/>
            <person name="Schmidt S.A."/>
            <person name="Borneman A.R."/>
        </authorList>
    </citation>
    <scope>NUCLEOTIDE SEQUENCE [LARGE SCALE GENOMIC DNA]</scope>
    <source>
        <strain evidence="2">cv. Chardonnay</strain>
        <tissue evidence="1">Leaf</tissue>
    </source>
</reference>
<dbReference type="PANTHER" id="PTHR33116">
    <property type="entry name" value="REVERSE TRANSCRIPTASE ZINC-BINDING DOMAIN-CONTAINING PROTEIN-RELATED-RELATED"/>
    <property type="match status" value="1"/>
</dbReference>
<protein>
    <submittedName>
        <fullName evidence="1">Uncharacterized protein</fullName>
    </submittedName>
</protein>
<sequence>MLSVGRVENVELLAFELGCKVGALPSTYLGLLLGASHKLMVVWDGVEERMWKRLALWKKQFISKEGKITFIRNTLVNMPIYLMKFGEESGGWSSREVREGYGVGFWKEIRKEADSKNAWIADCWDSLGEDGG</sequence>
<evidence type="ECO:0000313" key="2">
    <source>
        <dbReference type="Proteomes" id="UP000288805"/>
    </source>
</evidence>
<dbReference type="PANTHER" id="PTHR33116:SF78">
    <property type="entry name" value="OS12G0587133 PROTEIN"/>
    <property type="match status" value="1"/>
</dbReference>
<dbReference type="AlphaFoldDB" id="A0A438EFH9"/>
<evidence type="ECO:0000313" key="1">
    <source>
        <dbReference type="EMBL" id="RVW46464.1"/>
    </source>
</evidence>
<dbReference type="Proteomes" id="UP000288805">
    <property type="component" value="Unassembled WGS sequence"/>
</dbReference>
<comment type="caution">
    <text evidence="1">The sequence shown here is derived from an EMBL/GenBank/DDBJ whole genome shotgun (WGS) entry which is preliminary data.</text>
</comment>
<proteinExistence type="predicted"/>
<organism evidence="1 2">
    <name type="scientific">Vitis vinifera</name>
    <name type="common">Grape</name>
    <dbReference type="NCBI Taxonomy" id="29760"/>
    <lineage>
        <taxon>Eukaryota</taxon>
        <taxon>Viridiplantae</taxon>
        <taxon>Streptophyta</taxon>
        <taxon>Embryophyta</taxon>
        <taxon>Tracheophyta</taxon>
        <taxon>Spermatophyta</taxon>
        <taxon>Magnoliopsida</taxon>
        <taxon>eudicotyledons</taxon>
        <taxon>Gunneridae</taxon>
        <taxon>Pentapetalae</taxon>
        <taxon>rosids</taxon>
        <taxon>Vitales</taxon>
        <taxon>Vitaceae</taxon>
        <taxon>Viteae</taxon>
        <taxon>Vitis</taxon>
    </lineage>
</organism>